<evidence type="ECO:0000256" key="2">
    <source>
        <dbReference type="SAM" id="Phobius"/>
    </source>
</evidence>
<dbReference type="EMBL" id="MU154637">
    <property type="protein sequence ID" value="KAF9490608.1"/>
    <property type="molecule type" value="Genomic_DNA"/>
</dbReference>
<proteinExistence type="predicted"/>
<protein>
    <submittedName>
        <fullName evidence="3">Uncharacterized protein</fullName>
    </submittedName>
</protein>
<dbReference type="Proteomes" id="UP000807025">
    <property type="component" value="Unassembled WGS sequence"/>
</dbReference>
<feature type="transmembrane region" description="Helical" evidence="2">
    <location>
        <begin position="12"/>
        <end position="36"/>
    </location>
</feature>
<comment type="caution">
    <text evidence="3">The sequence shown here is derived from an EMBL/GenBank/DDBJ whole genome shotgun (WGS) entry which is preliminary data.</text>
</comment>
<keyword evidence="2" id="KW-1133">Transmembrane helix</keyword>
<feature type="region of interest" description="Disordered" evidence="1">
    <location>
        <begin position="483"/>
        <end position="518"/>
    </location>
</feature>
<gene>
    <name evidence="3" type="ORF">BDN71DRAFT_1434550</name>
</gene>
<reference evidence="3" key="1">
    <citation type="submission" date="2020-11" db="EMBL/GenBank/DDBJ databases">
        <authorList>
            <consortium name="DOE Joint Genome Institute"/>
            <person name="Ahrendt S."/>
            <person name="Riley R."/>
            <person name="Andreopoulos W."/>
            <person name="Labutti K."/>
            <person name="Pangilinan J."/>
            <person name="Ruiz-Duenas F.J."/>
            <person name="Barrasa J.M."/>
            <person name="Sanchez-Garcia M."/>
            <person name="Camarero S."/>
            <person name="Miyauchi S."/>
            <person name="Serrano A."/>
            <person name="Linde D."/>
            <person name="Babiker R."/>
            <person name="Drula E."/>
            <person name="Ayuso-Fernandez I."/>
            <person name="Pacheco R."/>
            <person name="Padilla G."/>
            <person name="Ferreira P."/>
            <person name="Barriuso J."/>
            <person name="Kellner H."/>
            <person name="Castanera R."/>
            <person name="Alfaro M."/>
            <person name="Ramirez L."/>
            <person name="Pisabarro A.G."/>
            <person name="Kuo A."/>
            <person name="Tritt A."/>
            <person name="Lipzen A."/>
            <person name="He G."/>
            <person name="Yan M."/>
            <person name="Ng V."/>
            <person name="Cullen D."/>
            <person name="Martin F."/>
            <person name="Rosso M.-N."/>
            <person name="Henrissat B."/>
            <person name="Hibbett D."/>
            <person name="Martinez A.T."/>
            <person name="Grigoriev I.V."/>
        </authorList>
    </citation>
    <scope>NUCLEOTIDE SEQUENCE</scope>
    <source>
        <strain evidence="3">ATCC 90797</strain>
    </source>
</reference>
<sequence>MCGPLGMTFVRFLTFVVAGYGTVGMYEFTLIGQILMKTPNLDTLFFRRKWQMKLKELSILSEEDIPTTFSPTAFLNLRTFTFSNLNTESFTLPPHLAQLQVDLSCVRVFTHCLHRQYPQDILLSFIQPLFTNLEFLDINAQMEYIDIPSFSDVICELVHNCTLLGVRLTLLNKDVHPPNAPPPPIKIPPCCFDAMPRLRFIEFTGDGGKQQRVYRESRAAVMIRWKIAQFGVAGRLREGCCGRLADAASYAGCSYSCVVDFRGEIKELLVWGQELKAVMRKSWIGGPHGSLYRNIRGTAVAFAEHLLEDVVTNLGVNRKLEVRLEAYHVPIPKSPRYQVKRREIWKGIPGVAQKITVHTKLENNLVVQGGHSAAGVIQRASVEHAYNATVQDPQYLATRDHQLPHFVDVSCPADKLEPASTMPWSRRQAGVSQLPAIGSPACLHDLRQERVQEDQPEAKRTQSTEWLKQGDWGLCAIPSRNANGSPFRHNATTQHHHHRHPRWDCEPPADSSTEQTGHRAPTSIATLSFLLYEALAVIDKLDHGVHLLTTLLHVQCTDYHLFATTDLANPTHLLCLYHALRAPVNLVLEDVCSKVERLSLGGDEQVHAVLREACEGVHDILHDPLEEVHKLAATSKIVDLLDQSCMELLEILGRCAETVEAAGDTGMREAGDLRPRTSAGEYEVVG</sequence>
<keyword evidence="2" id="KW-0812">Transmembrane</keyword>
<accession>A0A9P5ZM66</accession>
<keyword evidence="2" id="KW-0472">Membrane</keyword>
<name>A0A9P5ZM66_PLEER</name>
<evidence type="ECO:0000256" key="1">
    <source>
        <dbReference type="SAM" id="MobiDB-lite"/>
    </source>
</evidence>
<evidence type="ECO:0000313" key="3">
    <source>
        <dbReference type="EMBL" id="KAF9490608.1"/>
    </source>
</evidence>
<dbReference type="OrthoDB" id="2942377at2759"/>
<dbReference type="AlphaFoldDB" id="A0A9P5ZM66"/>
<organism evidence="3 4">
    <name type="scientific">Pleurotus eryngii</name>
    <name type="common">Boletus of the steppes</name>
    <dbReference type="NCBI Taxonomy" id="5323"/>
    <lineage>
        <taxon>Eukaryota</taxon>
        <taxon>Fungi</taxon>
        <taxon>Dikarya</taxon>
        <taxon>Basidiomycota</taxon>
        <taxon>Agaricomycotina</taxon>
        <taxon>Agaricomycetes</taxon>
        <taxon>Agaricomycetidae</taxon>
        <taxon>Agaricales</taxon>
        <taxon>Pleurotineae</taxon>
        <taxon>Pleurotaceae</taxon>
        <taxon>Pleurotus</taxon>
    </lineage>
</organism>
<keyword evidence="4" id="KW-1185">Reference proteome</keyword>
<evidence type="ECO:0000313" key="4">
    <source>
        <dbReference type="Proteomes" id="UP000807025"/>
    </source>
</evidence>